<protein>
    <submittedName>
        <fullName evidence="1">Uncharacterized protein</fullName>
    </submittedName>
</protein>
<gene>
    <name evidence="1" type="ORF">niasHS_010524</name>
</gene>
<proteinExistence type="predicted"/>
<keyword evidence="2" id="KW-1185">Reference proteome</keyword>
<evidence type="ECO:0000313" key="1">
    <source>
        <dbReference type="EMBL" id="KAL3082722.1"/>
    </source>
</evidence>
<organism evidence="1 2">
    <name type="scientific">Heterodera schachtii</name>
    <name type="common">Sugarbeet cyst nematode worm</name>
    <name type="synonym">Tylenchus schachtii</name>
    <dbReference type="NCBI Taxonomy" id="97005"/>
    <lineage>
        <taxon>Eukaryota</taxon>
        <taxon>Metazoa</taxon>
        <taxon>Ecdysozoa</taxon>
        <taxon>Nematoda</taxon>
        <taxon>Chromadorea</taxon>
        <taxon>Rhabditida</taxon>
        <taxon>Tylenchina</taxon>
        <taxon>Tylenchomorpha</taxon>
        <taxon>Tylenchoidea</taxon>
        <taxon>Heteroderidae</taxon>
        <taxon>Heteroderinae</taxon>
        <taxon>Heterodera</taxon>
    </lineage>
</organism>
<accession>A0ABD2IUB9</accession>
<dbReference type="SUPFAM" id="SSF54768">
    <property type="entry name" value="dsRNA-binding domain-like"/>
    <property type="match status" value="1"/>
</dbReference>
<evidence type="ECO:0000313" key="2">
    <source>
        <dbReference type="Proteomes" id="UP001620645"/>
    </source>
</evidence>
<dbReference type="AlphaFoldDB" id="A0ABD2IUB9"/>
<sequence length="99" mass="11466">MDDIKAQLHVALSKNGYGQPEYRYFCETDGRQYFRCECSVKRYEDIYVANEIAQKKRDAQTKAATSMGKWMVKNGFLTDEELPQLMQKSDHASEKDESA</sequence>
<dbReference type="Gene3D" id="3.30.160.20">
    <property type="match status" value="1"/>
</dbReference>
<comment type="caution">
    <text evidence="1">The sequence shown here is derived from an EMBL/GenBank/DDBJ whole genome shotgun (WGS) entry which is preliminary data.</text>
</comment>
<dbReference type="EMBL" id="JBICCN010000254">
    <property type="protein sequence ID" value="KAL3082722.1"/>
    <property type="molecule type" value="Genomic_DNA"/>
</dbReference>
<dbReference type="Proteomes" id="UP001620645">
    <property type="component" value="Unassembled WGS sequence"/>
</dbReference>
<name>A0ABD2IUB9_HETSC</name>
<reference evidence="1 2" key="1">
    <citation type="submission" date="2024-10" db="EMBL/GenBank/DDBJ databases">
        <authorList>
            <person name="Kim D."/>
        </authorList>
    </citation>
    <scope>NUCLEOTIDE SEQUENCE [LARGE SCALE GENOMIC DNA]</scope>
    <source>
        <strain evidence="1">Taebaek</strain>
    </source>
</reference>